<comment type="caution">
    <text evidence="4">The sequence shown here is derived from an EMBL/GenBank/DDBJ whole genome shotgun (WGS) entry which is preliminary data.</text>
</comment>
<keyword evidence="1" id="KW-0378">Hydrolase</keyword>
<protein>
    <recommendedName>
        <fullName evidence="3">AB hydrolase-1 domain-containing protein</fullName>
    </recommendedName>
</protein>
<accession>A0A540LZD7</accession>
<dbReference type="AlphaFoldDB" id="A0A540LZD7"/>
<dbReference type="InterPro" id="IPR000073">
    <property type="entry name" value="AB_hydrolase_1"/>
</dbReference>
<dbReference type="InterPro" id="IPR000639">
    <property type="entry name" value="Epox_hydrolase-like"/>
</dbReference>
<dbReference type="Pfam" id="PF00561">
    <property type="entry name" value="Abhydrolase_1"/>
    <property type="match status" value="1"/>
</dbReference>
<gene>
    <name evidence="4" type="ORF">C1H46_022564</name>
</gene>
<organism evidence="4 5">
    <name type="scientific">Malus baccata</name>
    <name type="common">Siberian crab apple</name>
    <name type="synonym">Pyrus baccata</name>
    <dbReference type="NCBI Taxonomy" id="106549"/>
    <lineage>
        <taxon>Eukaryota</taxon>
        <taxon>Viridiplantae</taxon>
        <taxon>Streptophyta</taxon>
        <taxon>Embryophyta</taxon>
        <taxon>Tracheophyta</taxon>
        <taxon>Spermatophyta</taxon>
        <taxon>Magnoliopsida</taxon>
        <taxon>eudicotyledons</taxon>
        <taxon>Gunneridae</taxon>
        <taxon>Pentapetalae</taxon>
        <taxon>rosids</taxon>
        <taxon>fabids</taxon>
        <taxon>Rosales</taxon>
        <taxon>Rosaceae</taxon>
        <taxon>Amygdaloideae</taxon>
        <taxon>Maleae</taxon>
        <taxon>Malus</taxon>
    </lineage>
</organism>
<reference evidence="4 5" key="1">
    <citation type="journal article" date="2019" name="G3 (Bethesda)">
        <title>Sequencing of a Wild Apple (Malus baccata) Genome Unravels the Differences Between Cultivated and Wild Apple Species Regarding Disease Resistance and Cold Tolerance.</title>
        <authorList>
            <person name="Chen X."/>
        </authorList>
    </citation>
    <scope>NUCLEOTIDE SEQUENCE [LARGE SCALE GENOMIC DNA]</scope>
    <source>
        <strain evidence="5">cv. Shandingzi</strain>
        <tissue evidence="4">Leaves</tissue>
    </source>
</reference>
<dbReference type="GO" id="GO:0016787">
    <property type="term" value="F:hydrolase activity"/>
    <property type="evidence" value="ECO:0007669"/>
    <property type="project" value="UniProtKB-KW"/>
</dbReference>
<comment type="similarity">
    <text evidence="2">Belongs to the AB hydrolase superfamily. Epoxide hydrolase family.</text>
</comment>
<evidence type="ECO:0000313" key="4">
    <source>
        <dbReference type="EMBL" id="TQD91854.1"/>
    </source>
</evidence>
<dbReference type="Proteomes" id="UP000315295">
    <property type="component" value="Unassembled WGS sequence"/>
</dbReference>
<feature type="domain" description="AB hydrolase-1" evidence="3">
    <location>
        <begin position="27"/>
        <end position="129"/>
    </location>
</feature>
<name>A0A540LZD7_MALBA</name>
<keyword evidence="5" id="KW-1185">Reference proteome</keyword>
<dbReference type="PANTHER" id="PTHR43329">
    <property type="entry name" value="EPOXIDE HYDROLASE"/>
    <property type="match status" value="1"/>
</dbReference>
<dbReference type="PRINTS" id="PR00412">
    <property type="entry name" value="EPOXHYDRLASE"/>
</dbReference>
<evidence type="ECO:0000259" key="3">
    <source>
        <dbReference type="Pfam" id="PF00561"/>
    </source>
</evidence>
<proteinExistence type="inferred from homology"/>
<dbReference type="Gene3D" id="3.40.50.1820">
    <property type="entry name" value="alpha/beta hydrolase"/>
    <property type="match status" value="1"/>
</dbReference>
<evidence type="ECO:0000313" key="5">
    <source>
        <dbReference type="Proteomes" id="UP000315295"/>
    </source>
</evidence>
<dbReference type="STRING" id="106549.A0A540LZD7"/>
<evidence type="ECO:0000256" key="2">
    <source>
        <dbReference type="ARBA" id="ARBA00038334"/>
    </source>
</evidence>
<sequence length="130" mass="14503">MESQGIEHRTVEVNGIHMHVTEKGNGPLILFVHNFPELWYSWRHQILALSDLGYRAIAPDLRGYGDTDAPASPSSYTCFHVVGDLMALLDAIAPDQEQVFVVAHDWGILIAWYLCLFRPDGVKALVSLSV</sequence>
<dbReference type="InterPro" id="IPR029058">
    <property type="entry name" value="AB_hydrolase_fold"/>
</dbReference>
<evidence type="ECO:0000256" key="1">
    <source>
        <dbReference type="ARBA" id="ARBA00022801"/>
    </source>
</evidence>
<dbReference type="SUPFAM" id="SSF53474">
    <property type="entry name" value="alpha/beta-Hydrolases"/>
    <property type="match status" value="1"/>
</dbReference>
<dbReference type="EMBL" id="VIEB01000408">
    <property type="protein sequence ID" value="TQD91854.1"/>
    <property type="molecule type" value="Genomic_DNA"/>
</dbReference>